<organism evidence="1 3">
    <name type="scientific">Wuchereria bancrofti</name>
    <dbReference type="NCBI Taxonomy" id="6293"/>
    <lineage>
        <taxon>Eukaryota</taxon>
        <taxon>Metazoa</taxon>
        <taxon>Ecdysozoa</taxon>
        <taxon>Nematoda</taxon>
        <taxon>Chromadorea</taxon>
        <taxon>Rhabditida</taxon>
        <taxon>Spirurina</taxon>
        <taxon>Spiruromorpha</taxon>
        <taxon>Filarioidea</taxon>
        <taxon>Onchocercidae</taxon>
        <taxon>Wuchereria</taxon>
    </lineage>
</organism>
<reference evidence="2 4" key="3">
    <citation type="submission" date="2018-11" db="EMBL/GenBank/DDBJ databases">
        <authorList>
            <consortium name="Pathogen Informatics"/>
        </authorList>
    </citation>
    <scope>NUCLEOTIDE SEQUENCE [LARGE SCALE GENOMIC DNA]</scope>
</reference>
<dbReference type="AlphaFoldDB" id="J9F235"/>
<dbReference type="Proteomes" id="UP000270924">
    <property type="component" value="Unassembled WGS sequence"/>
</dbReference>
<proteinExistence type="predicted"/>
<accession>J9F235</accession>
<evidence type="ECO:0000313" key="1">
    <source>
        <dbReference type="EMBL" id="EJW83517.1"/>
    </source>
</evidence>
<dbReference type="InParanoid" id="J9F235"/>
<protein>
    <submittedName>
        <fullName evidence="1">Uncharacterized protein</fullName>
    </submittedName>
</protein>
<reference evidence="3" key="1">
    <citation type="submission" date="2012-08" db="EMBL/GenBank/DDBJ databases">
        <title>The Genome Sequence of Wuchereria bancrofti.</title>
        <authorList>
            <person name="Nutman T.B."/>
            <person name="Fink D.L."/>
            <person name="Russ C."/>
            <person name="Young S."/>
            <person name="Zeng Q."/>
            <person name="Koehrsen M."/>
            <person name="Alvarado L."/>
            <person name="Berlin A."/>
            <person name="Chapman S.B."/>
            <person name="Chen Z."/>
            <person name="Freedman E."/>
            <person name="Gellesch M."/>
            <person name="Goldberg J."/>
            <person name="Griggs A."/>
            <person name="Gujja S."/>
            <person name="Heilman E.R."/>
            <person name="Heiman D."/>
            <person name="Hepburn T."/>
            <person name="Howarth C."/>
            <person name="Jen D."/>
            <person name="Larson L."/>
            <person name="Lewis B."/>
            <person name="Mehta T."/>
            <person name="Park D."/>
            <person name="Pearson M."/>
            <person name="Roberts A."/>
            <person name="Saif S."/>
            <person name="Shea T."/>
            <person name="Shenoy N."/>
            <person name="Sisk P."/>
            <person name="Stolte C."/>
            <person name="Sykes S."/>
            <person name="Walk T."/>
            <person name="White J."/>
            <person name="Yandava C."/>
            <person name="Haas B."/>
            <person name="Henn M.R."/>
            <person name="Nusbaum C."/>
            <person name="Birren B."/>
        </authorList>
    </citation>
    <scope>NUCLEOTIDE SEQUENCE [LARGE SCALE GENOMIC DNA]</scope>
    <source>
        <strain evidence="3">NA</strain>
    </source>
</reference>
<dbReference type="EMBL" id="UYWW01002574">
    <property type="protein sequence ID" value="VDM11937.1"/>
    <property type="molecule type" value="Genomic_DNA"/>
</dbReference>
<evidence type="ECO:0000313" key="3">
    <source>
        <dbReference type="Proteomes" id="UP000004810"/>
    </source>
</evidence>
<keyword evidence="4" id="KW-1185">Reference proteome</keyword>
<reference evidence="1" key="2">
    <citation type="submission" date="2012-08" db="EMBL/GenBank/DDBJ databases">
        <title>The Genome Sequence of Wuchereria bancrofti.</title>
        <authorList>
            <consortium name="The Broad Institute Genome Sequencing Platform"/>
            <consortium name="Broad Institute Genome Sequencing Center for Infectious Disease"/>
            <person name="Nutman T.B."/>
            <person name="Fink D.L."/>
            <person name="Russ C."/>
            <person name="Young S."/>
            <person name="Zeng Q."/>
            <person name="Koehrsen M."/>
            <person name="Alvarado L."/>
            <person name="Berlin A."/>
            <person name="Borenstein D."/>
            <person name="Chapman S.B."/>
            <person name="Chen Z."/>
            <person name="Engels R."/>
            <person name="Freedman E."/>
            <person name="Gellesch M."/>
            <person name="Goldberg J."/>
            <person name="Griggs A."/>
            <person name="Gujja S."/>
            <person name="Heilman E.R."/>
            <person name="Heiman D."/>
            <person name="Hepburn T."/>
            <person name="Howarth C."/>
            <person name="Jen D."/>
            <person name="Larson L."/>
            <person name="Lewis B."/>
            <person name="Mehta T."/>
            <person name="Park D."/>
            <person name="Pearson M."/>
            <person name="Richards J."/>
            <person name="Roberts A."/>
            <person name="Saif S."/>
            <person name="Shea T."/>
            <person name="Shenoy N."/>
            <person name="Sisk P."/>
            <person name="Stolte C."/>
            <person name="Sykes S."/>
            <person name="Walk T."/>
            <person name="White J."/>
            <person name="Yandava C."/>
            <person name="Haas B."/>
            <person name="Henn M.R."/>
            <person name="Nusbaum C."/>
            <person name="Birren B."/>
        </authorList>
    </citation>
    <scope>NUCLEOTIDE SEQUENCE</scope>
</reference>
<sequence length="70" mass="7963">MLLCLKVQIENKPVPTSVNNEGSWKKEIAEWKQVLRQPSSKEKGANVGPGMLAVVPERREIEVYKIIVLY</sequence>
<dbReference type="EMBL" id="ADBV01002148">
    <property type="protein sequence ID" value="EJW83517.1"/>
    <property type="molecule type" value="Genomic_DNA"/>
</dbReference>
<evidence type="ECO:0000313" key="4">
    <source>
        <dbReference type="Proteomes" id="UP000270924"/>
    </source>
</evidence>
<evidence type="ECO:0000313" key="2">
    <source>
        <dbReference type="EMBL" id="VDM11937.1"/>
    </source>
</evidence>
<name>J9F235_WUCBA</name>
<gene>
    <name evidence="2" type="ORF">WBA_LOCUS5323</name>
    <name evidence="1" type="ORF">WUBG_05569</name>
</gene>
<dbReference type="Proteomes" id="UP000004810">
    <property type="component" value="Unassembled WGS sequence"/>
</dbReference>